<comment type="catalytic activity">
    <reaction evidence="8">
        <text>L-tryptophan + O2 = indole-3-acetamide + CO2 + H2O</text>
        <dbReference type="Rhea" id="RHEA:16165"/>
        <dbReference type="ChEBI" id="CHEBI:15377"/>
        <dbReference type="ChEBI" id="CHEBI:15379"/>
        <dbReference type="ChEBI" id="CHEBI:16031"/>
        <dbReference type="ChEBI" id="CHEBI:16526"/>
        <dbReference type="ChEBI" id="CHEBI:57912"/>
        <dbReference type="EC" id="1.13.12.3"/>
    </reaction>
</comment>
<dbReference type="GO" id="GO:0050361">
    <property type="term" value="F:tryptophan 2-monooxygenase activity"/>
    <property type="evidence" value="ECO:0007669"/>
    <property type="project" value="UniProtKB-EC"/>
</dbReference>
<evidence type="ECO:0000256" key="7">
    <source>
        <dbReference type="ARBA" id="ARBA00023070"/>
    </source>
</evidence>
<dbReference type="EC" id="1.13.12.3" evidence="4"/>
<name>A0AAW8J520_9GAMM</name>
<dbReference type="RefSeq" id="WP_308980898.1">
    <property type="nucleotide sequence ID" value="NZ_JAVIDL010000007.1"/>
</dbReference>
<dbReference type="Proteomes" id="UP001243844">
    <property type="component" value="Unassembled WGS sequence"/>
</dbReference>
<proteinExistence type="inferred from homology"/>
<comment type="cofactor">
    <cofactor evidence="1">
        <name>FAD</name>
        <dbReference type="ChEBI" id="CHEBI:57692"/>
    </cofactor>
</comment>
<comment type="similarity">
    <text evidence="3">Belongs to the tryptophan 2-monooxygenase family.</text>
</comment>
<evidence type="ECO:0000256" key="6">
    <source>
        <dbReference type="ARBA" id="ARBA00023002"/>
    </source>
</evidence>
<dbReference type="InterPro" id="IPR001613">
    <property type="entry name" value="Flavin_amine_oxidase"/>
</dbReference>
<evidence type="ECO:0000259" key="10">
    <source>
        <dbReference type="Pfam" id="PF01593"/>
    </source>
</evidence>
<keyword evidence="6 11" id="KW-0560">Oxidoreductase</keyword>
<dbReference type="InterPro" id="IPR050281">
    <property type="entry name" value="Flavin_monoamine_oxidase"/>
</dbReference>
<reference evidence="11" key="1">
    <citation type="submission" date="2023-08" db="EMBL/GenBank/DDBJ databases">
        <title>Emergence of clinically-relevant ST2 carbapenem-resistant Acinetobacter baumannii strains in hospital sewages in Zhejiang, East of China.</title>
        <authorList>
            <person name="Kaichao C."/>
            <person name="Zhang R."/>
        </authorList>
    </citation>
    <scope>NUCLEOTIDE SEQUENCE</scope>
    <source>
        <strain evidence="11">M-RB-37</strain>
    </source>
</reference>
<dbReference type="PANTHER" id="PTHR10742:SF410">
    <property type="entry name" value="LYSINE-SPECIFIC HISTONE DEMETHYLASE 2"/>
    <property type="match status" value="1"/>
</dbReference>
<dbReference type="InterPro" id="IPR036188">
    <property type="entry name" value="FAD/NAD-bd_sf"/>
</dbReference>
<organism evidence="11 12">
    <name type="scientific">Acinetobacter rudis</name>
    <dbReference type="NCBI Taxonomy" id="632955"/>
    <lineage>
        <taxon>Bacteria</taxon>
        <taxon>Pseudomonadati</taxon>
        <taxon>Pseudomonadota</taxon>
        <taxon>Gammaproteobacteria</taxon>
        <taxon>Moraxellales</taxon>
        <taxon>Moraxellaceae</taxon>
        <taxon>Acinetobacter</taxon>
    </lineage>
</organism>
<dbReference type="EMBL" id="JAVIDL010000007">
    <property type="protein sequence ID" value="MDQ8935187.1"/>
    <property type="molecule type" value="Genomic_DNA"/>
</dbReference>
<dbReference type="PANTHER" id="PTHR10742">
    <property type="entry name" value="FLAVIN MONOAMINE OXIDASE"/>
    <property type="match status" value="1"/>
</dbReference>
<dbReference type="GO" id="GO:0009851">
    <property type="term" value="P:auxin biosynthetic process"/>
    <property type="evidence" value="ECO:0007669"/>
    <property type="project" value="UniProtKB-KW"/>
</dbReference>
<dbReference type="Gene3D" id="3.50.50.60">
    <property type="entry name" value="FAD/NAD(P)-binding domain"/>
    <property type="match status" value="1"/>
</dbReference>
<evidence type="ECO:0000313" key="12">
    <source>
        <dbReference type="Proteomes" id="UP001243844"/>
    </source>
</evidence>
<evidence type="ECO:0000313" key="11">
    <source>
        <dbReference type="EMBL" id="MDQ8935187.1"/>
    </source>
</evidence>
<gene>
    <name evidence="11" type="ORF">RFH47_05540</name>
</gene>
<sequence>MNTLPNSLSKSSLPIIVVGAGASGLSCAKMLQDAGQNVHILEARSRLGGRIHSIQQQLSVFDLGASWIHGIQDNPIWEITQRNRIKTTVFNYIEADFYHTGGRLFSIEEKSVFLQYIAEIEKLLSISQASNAALAIEQILPKLKPQHQHFSKSQLDDLVRLYFERFANDPFATTLTQLCTHFNDFEGYFTGDEVIFPDGYMQLIDAIAQDIHIQCNVEIKEVIRHANHVELIDQHGTKHLAKQVVLSIPLGVLKQQVIKFEPILPKYLNHAIENYGFGSFNKVFIELEQELPLQKVSKQQQKSIFYFHDQVCYNILDLFFVYQKPIYLFLFGGPQSKWIDQNTDEAVWQQIRTGLVDNFIDIPTSPKALHITRWGSDPYSYGSFSFPLPEHNVMLSQAFQQSIDQQLYFTGEHCHERFSGTVHGAYISGQDTAQQILQDLTPK</sequence>
<dbReference type="Pfam" id="PF01593">
    <property type="entry name" value="Amino_oxidase"/>
    <property type="match status" value="1"/>
</dbReference>
<comment type="caution">
    <text evidence="11">The sequence shown here is derived from an EMBL/GenBank/DDBJ whole genome shotgun (WGS) entry which is preliminary data.</text>
</comment>
<dbReference type="InterPro" id="IPR002937">
    <property type="entry name" value="Amino_oxidase"/>
</dbReference>
<protein>
    <recommendedName>
        <fullName evidence="5">Tryptophan 2-monooxygenase</fullName>
        <ecNumber evidence="4">1.13.12.3</ecNumber>
    </recommendedName>
</protein>
<evidence type="ECO:0000256" key="1">
    <source>
        <dbReference type="ARBA" id="ARBA00001974"/>
    </source>
</evidence>
<evidence type="ECO:0000256" key="3">
    <source>
        <dbReference type="ARBA" id="ARBA00005833"/>
    </source>
</evidence>
<feature type="binding site" evidence="9">
    <location>
        <position position="23"/>
    </location>
    <ligand>
        <name>FAD</name>
        <dbReference type="ChEBI" id="CHEBI:57692"/>
    </ligand>
</feature>
<dbReference type="SUPFAM" id="SSF54373">
    <property type="entry name" value="FAD-linked reductases, C-terminal domain"/>
    <property type="match status" value="1"/>
</dbReference>
<dbReference type="AlphaFoldDB" id="A0AAW8J520"/>
<feature type="binding site" evidence="9">
    <location>
        <position position="329"/>
    </location>
    <ligand>
        <name>substrate</name>
    </ligand>
</feature>
<dbReference type="Gene3D" id="3.90.660.10">
    <property type="match status" value="1"/>
</dbReference>
<evidence type="ECO:0000256" key="8">
    <source>
        <dbReference type="ARBA" id="ARBA00047321"/>
    </source>
</evidence>
<accession>A0AAW8J520</accession>
<feature type="domain" description="Amine oxidase" evidence="10">
    <location>
        <begin position="23"/>
        <end position="437"/>
    </location>
</feature>
<dbReference type="PRINTS" id="PR00757">
    <property type="entry name" value="AMINEOXDASEF"/>
</dbReference>
<evidence type="ECO:0000256" key="4">
    <source>
        <dbReference type="ARBA" id="ARBA00012535"/>
    </source>
</evidence>
<evidence type="ECO:0000256" key="2">
    <source>
        <dbReference type="ARBA" id="ARBA00004814"/>
    </source>
</evidence>
<evidence type="ECO:0000256" key="5">
    <source>
        <dbReference type="ARBA" id="ARBA00017871"/>
    </source>
</evidence>
<feature type="binding site" evidence="9">
    <location>
        <begin position="42"/>
        <end position="43"/>
    </location>
    <ligand>
        <name>FAD</name>
        <dbReference type="ChEBI" id="CHEBI:57692"/>
    </ligand>
</feature>
<feature type="binding site" evidence="9">
    <location>
        <position position="181"/>
    </location>
    <ligand>
        <name>substrate</name>
    </ligand>
</feature>
<dbReference type="SUPFAM" id="SSF51905">
    <property type="entry name" value="FAD/NAD(P)-binding domain"/>
    <property type="match status" value="1"/>
</dbReference>
<evidence type="ECO:0000256" key="9">
    <source>
        <dbReference type="PIRSR" id="PIRSR601613-1"/>
    </source>
</evidence>
<comment type="pathway">
    <text evidence="2">Plant hormone metabolism; auxin biosynthesis.</text>
</comment>
<keyword evidence="7" id="KW-0073">Auxin biosynthesis</keyword>